<evidence type="ECO:0000259" key="7">
    <source>
        <dbReference type="Pfam" id="PF17251"/>
    </source>
</evidence>
<dbReference type="InterPro" id="IPR011250">
    <property type="entry name" value="OMP/PagP_B-barrel"/>
</dbReference>
<evidence type="ECO:0000259" key="6">
    <source>
        <dbReference type="Pfam" id="PF13505"/>
    </source>
</evidence>
<sequence length="579" mass="62892">MQSELLFWGVATAALVASGAVNSADLRPVVRVPPALWSWTGGYIGGHVGGGYGRTSFSDPYGPSIYGDVVSTPVFLAGGQLGYNWQTNGWVFGVELDASHAVSNGTNTCLAFSGIVVIDTCTAGPNVFVTGTARVGYAFGPQGHTLAYVKAGVAWQNNRGDIANNNEFRHGNFVGFPRETTQFDYGRFGATIGAGVEQALTPAWTVKFEYDYMGFGGPRVATPPTMQLPPLAIIPANTSTLSSNYHVGKIGLNYHFGVDPRAPERSDAPLYPERATAKEAPVAYTGDWSFEGGSRLWLSRGSFQWDYNIAPAIPGETGIPNSRLSYQGLDGVSGELFGRLDSPWGIFLKSNIGVGRFNKGKMNDEDSSLPIQHGVAYSNTLSGQANGRFMYYTADAGYDFLRGGTYKVGGFIGWSYYSQKSDSIGCVQTASPYYSCLAPGDKRIMGSQDTDWNAPRIGLSAETMLLERWRVSADVAYLPWTEFNGRDNHLLRHNTTFYEQRGDGGGGVQVEAILSYFITKNFTIGVGGRYWAMWTKKDSDVVYNCSGCEGPKTLSQVPALAKYSMERWGTFFQASYKLD</sequence>
<dbReference type="PANTHER" id="PTHR34001">
    <property type="entry name" value="BLL7405 PROTEIN"/>
    <property type="match status" value="1"/>
</dbReference>
<proteinExistence type="inferred from homology"/>
<comment type="subcellular location">
    <subcellularLocation>
        <location evidence="1">Cell outer membrane</location>
    </subcellularLocation>
</comment>
<organism evidence="8 9">
    <name type="scientific">Bradyrhizobium australiense</name>
    <dbReference type="NCBI Taxonomy" id="2721161"/>
    <lineage>
        <taxon>Bacteria</taxon>
        <taxon>Pseudomonadati</taxon>
        <taxon>Pseudomonadota</taxon>
        <taxon>Alphaproteobacteria</taxon>
        <taxon>Hyphomicrobiales</taxon>
        <taxon>Nitrobacteraceae</taxon>
        <taxon>Bradyrhizobium</taxon>
    </lineage>
</organism>
<dbReference type="Proteomes" id="UP000544122">
    <property type="component" value="Unassembled WGS sequence"/>
</dbReference>
<dbReference type="Gene3D" id="2.40.128.90">
    <property type="entry name" value="OMPT-like"/>
    <property type="match status" value="1"/>
</dbReference>
<dbReference type="Pfam" id="PF13505">
    <property type="entry name" value="OMP_b-brl"/>
    <property type="match status" value="1"/>
</dbReference>
<dbReference type="Pfam" id="PF17251">
    <property type="entry name" value="Pom"/>
    <property type="match status" value="1"/>
</dbReference>
<accession>A0A7Y4GT53</accession>
<dbReference type="PANTHER" id="PTHR34001:SF3">
    <property type="entry name" value="BLL7405 PROTEIN"/>
    <property type="match status" value="1"/>
</dbReference>
<name>A0A7Y4GT53_9BRAD</name>
<keyword evidence="9" id="KW-1185">Reference proteome</keyword>
<dbReference type="SUPFAM" id="SSF69917">
    <property type="entry name" value="OMPT-like"/>
    <property type="match status" value="1"/>
</dbReference>
<evidence type="ECO:0000313" key="9">
    <source>
        <dbReference type="Proteomes" id="UP000544122"/>
    </source>
</evidence>
<evidence type="ECO:0000256" key="3">
    <source>
        <dbReference type="ARBA" id="ARBA00023136"/>
    </source>
</evidence>
<evidence type="ECO:0000256" key="1">
    <source>
        <dbReference type="ARBA" id="ARBA00004442"/>
    </source>
</evidence>
<dbReference type="GO" id="GO:0009279">
    <property type="term" value="C:cell outer membrane"/>
    <property type="evidence" value="ECO:0007669"/>
    <property type="project" value="UniProtKB-SubCell"/>
</dbReference>
<comment type="similarity">
    <text evidence="5">Belongs to the Omp25/RopB family.</text>
</comment>
<comment type="caution">
    <text evidence="8">The sequence shown here is derived from an EMBL/GenBank/DDBJ whole genome shotgun (WGS) entry which is preliminary data.</text>
</comment>
<dbReference type="InterPro" id="IPR051692">
    <property type="entry name" value="OMP-like"/>
</dbReference>
<evidence type="ECO:0000256" key="2">
    <source>
        <dbReference type="ARBA" id="ARBA00022729"/>
    </source>
</evidence>
<protein>
    <submittedName>
        <fullName evidence="8">Outer membrane beta-barrel protein</fullName>
    </submittedName>
</protein>
<gene>
    <name evidence="8" type="ORF">HCN58_16200</name>
</gene>
<evidence type="ECO:0000256" key="4">
    <source>
        <dbReference type="ARBA" id="ARBA00023237"/>
    </source>
</evidence>
<dbReference type="InterPro" id="IPR027385">
    <property type="entry name" value="Beta-barrel_OMP"/>
</dbReference>
<dbReference type="InterPro" id="IPR053724">
    <property type="entry name" value="OMP_A26_sf"/>
</dbReference>
<feature type="domain" description="Protochlamydia outer membrane protein" evidence="7">
    <location>
        <begin position="303"/>
        <end position="542"/>
    </location>
</feature>
<dbReference type="InterPro" id="IPR020080">
    <property type="entry name" value="OM_adhesin/peptidase_omptin"/>
</dbReference>
<dbReference type="SUPFAM" id="SSF56925">
    <property type="entry name" value="OMPA-like"/>
    <property type="match status" value="1"/>
</dbReference>
<reference evidence="8 9" key="1">
    <citation type="submission" date="2020-03" db="EMBL/GenBank/DDBJ databases">
        <title>Bradyrhizobium diversity isolated from nodules of Indigofera sp.</title>
        <authorList>
            <person name="Klepa M."/>
            <person name="Helene L."/>
            <person name="Hungria M."/>
        </authorList>
    </citation>
    <scope>NUCLEOTIDE SEQUENCE [LARGE SCALE GENOMIC DNA]</scope>
    <source>
        <strain evidence="8 9">WSM 1791</strain>
    </source>
</reference>
<feature type="domain" description="Outer membrane protein beta-barrel" evidence="6">
    <location>
        <begin position="25"/>
        <end position="256"/>
    </location>
</feature>
<keyword evidence="4" id="KW-0998">Cell outer membrane</keyword>
<evidence type="ECO:0000313" key="8">
    <source>
        <dbReference type="EMBL" id="NOJ41123.1"/>
    </source>
</evidence>
<keyword evidence="3" id="KW-0472">Membrane</keyword>
<dbReference type="AlphaFoldDB" id="A0A7Y4GT53"/>
<dbReference type="InterPro" id="IPR035163">
    <property type="entry name" value="Pom"/>
</dbReference>
<dbReference type="EMBL" id="JAAVLX010000004">
    <property type="protein sequence ID" value="NOJ41123.1"/>
    <property type="molecule type" value="Genomic_DNA"/>
</dbReference>
<evidence type="ECO:0000256" key="5">
    <source>
        <dbReference type="ARBA" id="ARBA00038306"/>
    </source>
</evidence>
<keyword evidence="2" id="KW-0732">Signal</keyword>
<dbReference type="RefSeq" id="WP_171580325.1">
    <property type="nucleotide sequence ID" value="NZ_JAAVLX010000004.1"/>
</dbReference>
<dbReference type="GO" id="GO:0004190">
    <property type="term" value="F:aspartic-type endopeptidase activity"/>
    <property type="evidence" value="ECO:0007669"/>
    <property type="project" value="InterPro"/>
</dbReference>
<dbReference type="Gene3D" id="2.40.160.20">
    <property type="match status" value="1"/>
</dbReference>